<organism evidence="1 2">
    <name type="scientific">Aureobasidium subglaciale (strain EXF-2481)</name>
    <name type="common">Aureobasidium pullulans var. subglaciale</name>
    <dbReference type="NCBI Taxonomy" id="1043005"/>
    <lineage>
        <taxon>Eukaryota</taxon>
        <taxon>Fungi</taxon>
        <taxon>Dikarya</taxon>
        <taxon>Ascomycota</taxon>
        <taxon>Pezizomycotina</taxon>
        <taxon>Dothideomycetes</taxon>
        <taxon>Dothideomycetidae</taxon>
        <taxon>Dothideales</taxon>
        <taxon>Saccotheciaceae</taxon>
        <taxon>Aureobasidium</taxon>
    </lineage>
</organism>
<dbReference type="EMBL" id="KL584763">
    <property type="protein sequence ID" value="KEQ94147.1"/>
    <property type="molecule type" value="Genomic_DNA"/>
</dbReference>
<dbReference type="HOGENOM" id="CLU_1224541_0_0_1"/>
<protein>
    <submittedName>
        <fullName evidence="1">Uncharacterized protein</fullName>
    </submittedName>
</protein>
<dbReference type="RefSeq" id="XP_013342713.1">
    <property type="nucleotide sequence ID" value="XM_013487259.1"/>
</dbReference>
<dbReference type="Proteomes" id="UP000030641">
    <property type="component" value="Unassembled WGS sequence"/>
</dbReference>
<proteinExistence type="predicted"/>
<accession>A0A074YJ98</accession>
<dbReference type="GeneID" id="25363964"/>
<evidence type="ECO:0000313" key="1">
    <source>
        <dbReference type="EMBL" id="KEQ94147.1"/>
    </source>
</evidence>
<gene>
    <name evidence="1" type="ORF">AUEXF2481DRAFT_294251</name>
</gene>
<dbReference type="AlphaFoldDB" id="A0A074YJ98"/>
<keyword evidence="2" id="KW-1185">Reference proteome</keyword>
<name>A0A074YJ98_AURSE</name>
<reference evidence="1 2" key="1">
    <citation type="journal article" date="2014" name="BMC Genomics">
        <title>Genome sequencing of four Aureobasidium pullulans varieties: biotechnological potential, stress tolerance, and description of new species.</title>
        <authorList>
            <person name="Gostin Ar C."/>
            <person name="Ohm R.A."/>
            <person name="Kogej T."/>
            <person name="Sonjak S."/>
            <person name="Turk M."/>
            <person name="Zajc J."/>
            <person name="Zalar P."/>
            <person name="Grube M."/>
            <person name="Sun H."/>
            <person name="Han J."/>
            <person name="Sharma A."/>
            <person name="Chiniquy J."/>
            <person name="Ngan C.Y."/>
            <person name="Lipzen A."/>
            <person name="Barry K."/>
            <person name="Grigoriev I.V."/>
            <person name="Gunde-Cimerman N."/>
        </authorList>
    </citation>
    <scope>NUCLEOTIDE SEQUENCE [LARGE SCALE GENOMIC DNA]</scope>
    <source>
        <strain evidence="1 2">EXF-2481</strain>
    </source>
</reference>
<sequence>MHSQVSIRFPTASCRHFRGTGRLSSFTTSMRNFMYMRLFRSYRPYRDVPSFYQKLKAYPELYAKYKEAHGMSKELYARVKASPELIKSYNEWHRASMAIYMASIDAETAMKNRARALASHHLNKHNDRVIKWRRINNWCFREGDASSWIREMLPWKHFRPIRAKEPIECQCASCLNWFKRRNWYVHWITVAATQGQPSTLWVYLNTLLYISESRALSCIVRTDHDL</sequence>
<evidence type="ECO:0000313" key="2">
    <source>
        <dbReference type="Proteomes" id="UP000030641"/>
    </source>
</evidence>
<dbReference type="InParanoid" id="A0A074YJ98"/>